<dbReference type="GO" id="GO:0006048">
    <property type="term" value="P:UDP-N-acetylglucosamine biosynthetic process"/>
    <property type="evidence" value="ECO:0007669"/>
    <property type="project" value="TreeGrafter"/>
</dbReference>
<protein>
    <submittedName>
        <fullName evidence="11">Phosphoglucosamine mutase</fullName>
        <ecNumber evidence="11">5.4.2.10</ecNumber>
    </submittedName>
</protein>
<dbReference type="GO" id="GO:0005829">
    <property type="term" value="C:cytosol"/>
    <property type="evidence" value="ECO:0007669"/>
    <property type="project" value="TreeGrafter"/>
</dbReference>
<sequence>MKFGTDGFRGPTDKKITPEFCLNLGFHTGRIIASKGYDSVIIGKDTRVSGYMLESALQAGFISAGIDVKLAGPIPTPAVSFLTATYPGQFGVVISASHNTYEDNGIKFFNRYGRKISDDLERVIENELAGKVKPVTAEKLGKAFRIDSAGGRYIEYCKSTLRGKYSLKNTTILVDGANGANYKITPTLLEELGAKVIRVNCDPDGFNINDESAVLDKTKFKEYAKQYSYDFCAAVDGDGDRLVLSNSKGEVFSGDDLLYLLAIFNHHKKLEGSKAVVGTQMTNQGVSDALQVKGIDLLRADVGDKYISRLLVEENLLVGAESSGHIIQRNFSESGDANIALLQSLLALEVLQTELEKIKGDIEYYPYILESFRLDDLGRVDETNFKEFLQKTKKENANTRISVRKSGTEPLVRVMVESKNGNVKNILNNIKEHLI</sequence>
<dbReference type="GO" id="GO:0004615">
    <property type="term" value="F:phosphomannomutase activity"/>
    <property type="evidence" value="ECO:0007669"/>
    <property type="project" value="TreeGrafter"/>
</dbReference>
<evidence type="ECO:0000256" key="4">
    <source>
        <dbReference type="ARBA" id="ARBA00022723"/>
    </source>
</evidence>
<feature type="domain" description="Alpha-D-phosphohexomutase alpha/beta/alpha" evidence="8">
    <location>
        <begin position="2"/>
        <end position="129"/>
    </location>
</feature>
<evidence type="ECO:0000313" key="11">
    <source>
        <dbReference type="EMBL" id="RCL38683.1"/>
    </source>
</evidence>
<dbReference type="InterPro" id="IPR050060">
    <property type="entry name" value="Phosphoglucosamine_mutase"/>
</dbReference>
<dbReference type="InterPro" id="IPR005844">
    <property type="entry name" value="A-D-PHexomutase_a/b/a-I"/>
</dbReference>
<evidence type="ECO:0000256" key="5">
    <source>
        <dbReference type="ARBA" id="ARBA00022842"/>
    </source>
</evidence>
<dbReference type="InterPro" id="IPR005843">
    <property type="entry name" value="A-D-PHexomutase_C"/>
</dbReference>
<dbReference type="GO" id="GO:0009252">
    <property type="term" value="P:peptidoglycan biosynthetic process"/>
    <property type="evidence" value="ECO:0007669"/>
    <property type="project" value="TreeGrafter"/>
</dbReference>
<keyword evidence="6 11" id="KW-0413">Isomerase</keyword>
<evidence type="ECO:0000256" key="3">
    <source>
        <dbReference type="ARBA" id="ARBA00022553"/>
    </source>
</evidence>
<reference evidence="11 12" key="1">
    <citation type="journal article" date="2018" name="Microbiome">
        <title>Fine metagenomic profile of the Mediterranean stratified and mixed water columns revealed by assembly and recruitment.</title>
        <authorList>
            <person name="Haro-Moreno J.M."/>
            <person name="Lopez-Perez M."/>
            <person name="De La Torre J.R."/>
            <person name="Picazo A."/>
            <person name="Camacho A."/>
            <person name="Rodriguez-Valera F."/>
        </authorList>
    </citation>
    <scope>NUCLEOTIDE SEQUENCE [LARGE SCALE GENOMIC DNA]</scope>
    <source>
        <strain evidence="11">MED-G83</strain>
    </source>
</reference>
<evidence type="ECO:0000256" key="2">
    <source>
        <dbReference type="ARBA" id="ARBA00010231"/>
    </source>
</evidence>
<feature type="domain" description="Alpha-D-phosphohexomutase C-terminal" evidence="7">
    <location>
        <begin position="393"/>
        <end position="420"/>
    </location>
</feature>
<gene>
    <name evidence="11" type="primary">glmM</name>
    <name evidence="11" type="ORF">DBW97_01325</name>
</gene>
<dbReference type="InterPro" id="IPR005841">
    <property type="entry name" value="Alpha-D-phosphohexomutase_SF"/>
</dbReference>
<dbReference type="PANTHER" id="PTHR42946">
    <property type="entry name" value="PHOSPHOHEXOSE MUTASE"/>
    <property type="match status" value="1"/>
</dbReference>
<dbReference type="GO" id="GO:0008966">
    <property type="term" value="F:phosphoglucosamine mutase activity"/>
    <property type="evidence" value="ECO:0007669"/>
    <property type="project" value="UniProtKB-EC"/>
</dbReference>
<accession>A0A368BN01</accession>
<dbReference type="FunFam" id="3.40.120.10:FF:000001">
    <property type="entry name" value="Phosphoglucosamine mutase"/>
    <property type="match status" value="1"/>
</dbReference>
<evidence type="ECO:0000256" key="1">
    <source>
        <dbReference type="ARBA" id="ARBA00001946"/>
    </source>
</evidence>
<dbReference type="GO" id="GO:0046872">
    <property type="term" value="F:metal ion binding"/>
    <property type="evidence" value="ECO:0007669"/>
    <property type="project" value="UniProtKB-KW"/>
</dbReference>
<dbReference type="InterPro" id="IPR005845">
    <property type="entry name" value="A-D-PHexomutase_a/b/a-II"/>
</dbReference>
<dbReference type="InterPro" id="IPR005846">
    <property type="entry name" value="A-D-PHexomutase_a/b/a-III"/>
</dbReference>
<dbReference type="Pfam" id="PF02878">
    <property type="entry name" value="PGM_PMM_I"/>
    <property type="match status" value="1"/>
</dbReference>
<dbReference type="Gene3D" id="3.40.120.10">
    <property type="entry name" value="Alpha-D-Glucose-1,6-Bisphosphate, subunit A, domain 3"/>
    <property type="match status" value="3"/>
</dbReference>
<keyword evidence="3" id="KW-0597">Phosphoprotein</keyword>
<comment type="caution">
    <text evidence="11">The sequence shown here is derived from an EMBL/GenBank/DDBJ whole genome shotgun (WGS) entry which is preliminary data.</text>
</comment>
<dbReference type="Proteomes" id="UP000252147">
    <property type="component" value="Unassembled WGS sequence"/>
</dbReference>
<dbReference type="PRINTS" id="PR00509">
    <property type="entry name" value="PGMPMM"/>
</dbReference>
<comment type="similarity">
    <text evidence="2">Belongs to the phosphohexose mutase family.</text>
</comment>
<dbReference type="PANTHER" id="PTHR42946:SF1">
    <property type="entry name" value="PHOSPHOGLUCOMUTASE (ALPHA-D-GLUCOSE-1,6-BISPHOSPHATE-DEPENDENT)"/>
    <property type="match status" value="1"/>
</dbReference>
<evidence type="ECO:0000259" key="10">
    <source>
        <dbReference type="Pfam" id="PF02880"/>
    </source>
</evidence>
<dbReference type="SUPFAM" id="SSF55957">
    <property type="entry name" value="Phosphoglucomutase, C-terminal domain"/>
    <property type="match status" value="1"/>
</dbReference>
<dbReference type="Gene3D" id="3.30.310.50">
    <property type="entry name" value="Alpha-D-phosphohexomutase, C-terminal domain"/>
    <property type="match status" value="1"/>
</dbReference>
<comment type="cofactor">
    <cofactor evidence="1">
        <name>Mg(2+)</name>
        <dbReference type="ChEBI" id="CHEBI:18420"/>
    </cofactor>
</comment>
<dbReference type="Pfam" id="PF00408">
    <property type="entry name" value="PGM_PMM_IV"/>
    <property type="match status" value="1"/>
</dbReference>
<evidence type="ECO:0000259" key="8">
    <source>
        <dbReference type="Pfam" id="PF02878"/>
    </source>
</evidence>
<dbReference type="EMBL" id="QOPD01000002">
    <property type="protein sequence ID" value="RCL38683.1"/>
    <property type="molecule type" value="Genomic_DNA"/>
</dbReference>
<evidence type="ECO:0000259" key="7">
    <source>
        <dbReference type="Pfam" id="PF00408"/>
    </source>
</evidence>
<dbReference type="SUPFAM" id="SSF53738">
    <property type="entry name" value="Phosphoglucomutase, first 3 domains"/>
    <property type="match status" value="3"/>
</dbReference>
<dbReference type="Pfam" id="PF02880">
    <property type="entry name" value="PGM_PMM_III"/>
    <property type="match status" value="1"/>
</dbReference>
<feature type="domain" description="Alpha-D-phosphohexomutase alpha/beta/alpha" evidence="9">
    <location>
        <begin position="152"/>
        <end position="249"/>
    </location>
</feature>
<name>A0A368BN01_9GAMM</name>
<organism evidence="11 12">
    <name type="scientific">SAR86 cluster bacterium</name>
    <dbReference type="NCBI Taxonomy" id="2030880"/>
    <lineage>
        <taxon>Bacteria</taxon>
        <taxon>Pseudomonadati</taxon>
        <taxon>Pseudomonadota</taxon>
        <taxon>Gammaproteobacteria</taxon>
        <taxon>SAR86 cluster</taxon>
    </lineage>
</organism>
<evidence type="ECO:0000313" key="12">
    <source>
        <dbReference type="Proteomes" id="UP000252147"/>
    </source>
</evidence>
<keyword evidence="4" id="KW-0479">Metal-binding</keyword>
<evidence type="ECO:0000256" key="6">
    <source>
        <dbReference type="ARBA" id="ARBA00023235"/>
    </source>
</evidence>
<dbReference type="InterPro" id="IPR036900">
    <property type="entry name" value="A-D-PHexomutase_C_sf"/>
</dbReference>
<evidence type="ECO:0000259" key="9">
    <source>
        <dbReference type="Pfam" id="PF02879"/>
    </source>
</evidence>
<dbReference type="AlphaFoldDB" id="A0A368BN01"/>
<keyword evidence="5" id="KW-0460">Magnesium</keyword>
<proteinExistence type="inferred from homology"/>
<dbReference type="GO" id="GO:0005975">
    <property type="term" value="P:carbohydrate metabolic process"/>
    <property type="evidence" value="ECO:0007669"/>
    <property type="project" value="InterPro"/>
</dbReference>
<dbReference type="InterPro" id="IPR016055">
    <property type="entry name" value="A-D-PHexomutase_a/b/a-I/II/III"/>
</dbReference>
<dbReference type="EC" id="5.4.2.10" evidence="11"/>
<feature type="domain" description="Alpha-D-phosphohexomutase alpha/beta/alpha" evidence="10">
    <location>
        <begin position="254"/>
        <end position="358"/>
    </location>
</feature>
<dbReference type="Pfam" id="PF02879">
    <property type="entry name" value="PGM_PMM_II"/>
    <property type="match status" value="1"/>
</dbReference>